<proteinExistence type="predicted"/>
<dbReference type="AlphaFoldDB" id="F6DTD2"/>
<evidence type="ECO:0000313" key="9">
    <source>
        <dbReference type="Proteomes" id="UP000009234"/>
    </source>
</evidence>
<protein>
    <submittedName>
        <fullName evidence="8">Type II secretion system F domain protein</fullName>
    </submittedName>
</protein>
<evidence type="ECO:0000259" key="7">
    <source>
        <dbReference type="Pfam" id="PF00482"/>
    </source>
</evidence>
<sequence>MGGNLVLIFFSAVIFFSVIGFLSFLFRSPVQEKLERLTNRETIKQKAYRLVREVGESLQQISFLRDIVNLDLLGAKLRMAGLKIGPADFLGIWASSILGSFILALLTRSVLPGFFVPFLILLGIAVPKSYLDKGYRKKRVIFRKQFIAFAERVRVGLAGGVGFFRVLQWASQSNSLFAGEIQRVVEEVQAGTSLEDALDNFARRMDDQEVINFVTTIKNAERKGAFGYSKALASLIADIRKRRGAQIDEVAKMAEVKLIFPVVLTVFPATAILLLGPMAIYAFAIFY</sequence>
<dbReference type="EMBL" id="CP002780">
    <property type="protein sequence ID" value="AEG58949.1"/>
    <property type="molecule type" value="Genomic_DNA"/>
</dbReference>
<comment type="subcellular location">
    <subcellularLocation>
        <location evidence="1">Cell membrane</location>
        <topology evidence="1">Multi-pass membrane protein</topology>
    </subcellularLocation>
</comment>
<name>F6DTD2_DESRL</name>
<dbReference type="PANTHER" id="PTHR35007">
    <property type="entry name" value="INTEGRAL MEMBRANE PROTEIN-RELATED"/>
    <property type="match status" value="1"/>
</dbReference>
<evidence type="ECO:0000256" key="1">
    <source>
        <dbReference type="ARBA" id="ARBA00004651"/>
    </source>
</evidence>
<keyword evidence="3 6" id="KW-0812">Transmembrane</keyword>
<evidence type="ECO:0000256" key="5">
    <source>
        <dbReference type="ARBA" id="ARBA00023136"/>
    </source>
</evidence>
<dbReference type="eggNOG" id="COG2064">
    <property type="taxonomic scope" value="Bacteria"/>
</dbReference>
<keyword evidence="5 6" id="KW-0472">Membrane</keyword>
<dbReference type="InterPro" id="IPR018076">
    <property type="entry name" value="T2SS_GspF_dom"/>
</dbReference>
<feature type="transmembrane region" description="Helical" evidence="6">
    <location>
        <begin position="113"/>
        <end position="131"/>
    </location>
</feature>
<feature type="transmembrane region" description="Helical" evidence="6">
    <location>
        <begin position="87"/>
        <end position="107"/>
    </location>
</feature>
<feature type="domain" description="Type II secretion system protein GspF" evidence="7">
    <location>
        <begin position="149"/>
        <end position="275"/>
    </location>
</feature>
<dbReference type="Gene3D" id="1.20.81.30">
    <property type="entry name" value="Type II secretion system (T2SS), domain F"/>
    <property type="match status" value="1"/>
</dbReference>
<gene>
    <name evidence="8" type="ordered locus">Desru_0664</name>
</gene>
<dbReference type="KEGG" id="dru:Desru_0664"/>
<dbReference type="PANTHER" id="PTHR35007:SF2">
    <property type="entry name" value="PILUS ASSEMBLE PROTEIN"/>
    <property type="match status" value="1"/>
</dbReference>
<dbReference type="InterPro" id="IPR042094">
    <property type="entry name" value="T2SS_GspF_sf"/>
</dbReference>
<feature type="transmembrane region" description="Helical" evidence="6">
    <location>
        <begin position="258"/>
        <end position="286"/>
    </location>
</feature>
<keyword evidence="2" id="KW-1003">Cell membrane</keyword>
<evidence type="ECO:0000313" key="8">
    <source>
        <dbReference type="EMBL" id="AEG58949.1"/>
    </source>
</evidence>
<dbReference type="RefSeq" id="WP_013840723.1">
    <property type="nucleotide sequence ID" value="NC_015589.1"/>
</dbReference>
<evidence type="ECO:0000256" key="2">
    <source>
        <dbReference type="ARBA" id="ARBA00022475"/>
    </source>
</evidence>
<keyword evidence="9" id="KW-1185">Reference proteome</keyword>
<keyword evidence="4 6" id="KW-1133">Transmembrane helix</keyword>
<dbReference type="STRING" id="696281.Desru_0664"/>
<dbReference type="Pfam" id="PF00482">
    <property type="entry name" value="T2SSF"/>
    <property type="match status" value="1"/>
</dbReference>
<feature type="transmembrane region" description="Helical" evidence="6">
    <location>
        <begin position="6"/>
        <end position="26"/>
    </location>
</feature>
<dbReference type="GO" id="GO:0005886">
    <property type="term" value="C:plasma membrane"/>
    <property type="evidence" value="ECO:0007669"/>
    <property type="project" value="UniProtKB-SubCell"/>
</dbReference>
<organism evidence="8 9">
    <name type="scientific">Desulforamulus ruminis (strain ATCC 23193 / DSM 2154 / NCIMB 8452 / DL)</name>
    <name type="common">Desulfotomaculum ruminis</name>
    <dbReference type="NCBI Taxonomy" id="696281"/>
    <lineage>
        <taxon>Bacteria</taxon>
        <taxon>Bacillati</taxon>
        <taxon>Bacillota</taxon>
        <taxon>Clostridia</taxon>
        <taxon>Eubacteriales</taxon>
        <taxon>Peptococcaceae</taxon>
        <taxon>Desulforamulus</taxon>
    </lineage>
</organism>
<evidence type="ECO:0000256" key="3">
    <source>
        <dbReference type="ARBA" id="ARBA00022692"/>
    </source>
</evidence>
<evidence type="ECO:0000256" key="6">
    <source>
        <dbReference type="SAM" id="Phobius"/>
    </source>
</evidence>
<dbReference type="HOGENOM" id="CLU_968844_0_0_9"/>
<reference evidence="8 9" key="2">
    <citation type="journal article" date="2012" name="Stand. Genomic Sci.">
        <title>Complete genome sequence of the sulfate-reducing firmicute Desulfotomaculum ruminis type strain (DL(T)).</title>
        <authorList>
            <person name="Spring S."/>
            <person name="Visser M."/>
            <person name="Lu M."/>
            <person name="Copeland A."/>
            <person name="Lapidus A."/>
            <person name="Lucas S."/>
            <person name="Cheng J.F."/>
            <person name="Han C."/>
            <person name="Tapia R."/>
            <person name="Goodwin L.A."/>
            <person name="Pitluck S."/>
            <person name="Ivanova N."/>
            <person name="Land M."/>
            <person name="Hauser L."/>
            <person name="Larimer F."/>
            <person name="Rohde M."/>
            <person name="Goker M."/>
            <person name="Detter J.C."/>
            <person name="Kyrpides N.C."/>
            <person name="Woyke T."/>
            <person name="Schaap P.J."/>
            <person name="Plugge C.M."/>
            <person name="Muyzer G."/>
            <person name="Kuever J."/>
            <person name="Pereira I.A."/>
            <person name="Parshina S.N."/>
            <person name="Bernier-Latmani R."/>
            <person name="Stams A.J."/>
            <person name="Klenk H.P."/>
        </authorList>
    </citation>
    <scope>NUCLEOTIDE SEQUENCE [LARGE SCALE GENOMIC DNA]</scope>
    <source>
        <strain evidence="9">ATCC 23193 / DSM 2154 / NCIB 8452 / DL</strain>
    </source>
</reference>
<accession>F6DTD2</accession>
<reference evidence="9" key="1">
    <citation type="submission" date="2011-05" db="EMBL/GenBank/DDBJ databases">
        <title>Complete sequence of Desulfotomaculum ruminis DSM 2154.</title>
        <authorList>
            <person name="Lucas S."/>
            <person name="Copeland A."/>
            <person name="Lapidus A."/>
            <person name="Cheng J.-F."/>
            <person name="Goodwin L."/>
            <person name="Pitluck S."/>
            <person name="Lu M."/>
            <person name="Detter J.C."/>
            <person name="Han C."/>
            <person name="Tapia R."/>
            <person name="Land M."/>
            <person name="Hauser L."/>
            <person name="Kyrpides N."/>
            <person name="Ivanova N."/>
            <person name="Mikhailova N."/>
            <person name="Pagani I."/>
            <person name="Stams A.J.M."/>
            <person name="Plugge C.M."/>
            <person name="Muyzer G."/>
            <person name="Kuever J."/>
            <person name="Parshina S.N."/>
            <person name="Ivanova A.E."/>
            <person name="Nazina T.N."/>
            <person name="Brambilla E."/>
            <person name="Spring S."/>
            <person name="Klenk H.-P."/>
            <person name="Woyke T."/>
        </authorList>
    </citation>
    <scope>NUCLEOTIDE SEQUENCE [LARGE SCALE GENOMIC DNA]</scope>
    <source>
        <strain evidence="9">ATCC 23193 / DSM 2154 / NCIB 8452 / DL</strain>
    </source>
</reference>
<dbReference type="Proteomes" id="UP000009234">
    <property type="component" value="Chromosome"/>
</dbReference>
<dbReference type="OrthoDB" id="9803381at2"/>
<evidence type="ECO:0000256" key="4">
    <source>
        <dbReference type="ARBA" id="ARBA00022989"/>
    </source>
</evidence>